<dbReference type="CDD" id="cd05155">
    <property type="entry name" value="APH_ChoK_like_1"/>
    <property type="match status" value="1"/>
</dbReference>
<dbReference type="PANTHER" id="PTHR21310">
    <property type="entry name" value="AMINOGLYCOSIDE PHOSPHOTRANSFERASE-RELATED-RELATED"/>
    <property type="match status" value="1"/>
</dbReference>
<dbReference type="GO" id="GO:0016740">
    <property type="term" value="F:transferase activity"/>
    <property type="evidence" value="ECO:0007669"/>
    <property type="project" value="UniProtKB-KW"/>
</dbReference>
<name>A0A4Z1DYK9_9MICO</name>
<feature type="domain" description="Aminoglycoside phosphotransferase" evidence="1">
    <location>
        <begin position="31"/>
        <end position="248"/>
    </location>
</feature>
<dbReference type="PANTHER" id="PTHR21310:SF42">
    <property type="entry name" value="BIFUNCTIONAL AAC_APH"/>
    <property type="match status" value="1"/>
</dbReference>
<keyword evidence="3" id="KW-1185">Reference proteome</keyword>
<evidence type="ECO:0000313" key="3">
    <source>
        <dbReference type="Proteomes" id="UP000297318"/>
    </source>
</evidence>
<dbReference type="Gene3D" id="3.30.200.20">
    <property type="entry name" value="Phosphorylase Kinase, domain 1"/>
    <property type="match status" value="1"/>
</dbReference>
<accession>A0A4Z1DYK9</accession>
<dbReference type="RefSeq" id="WP_135850335.1">
    <property type="nucleotide sequence ID" value="NZ_RHPJ01000003.1"/>
</dbReference>
<keyword evidence="2" id="KW-0808">Transferase</keyword>
<dbReference type="SUPFAM" id="SSF56112">
    <property type="entry name" value="Protein kinase-like (PK-like)"/>
    <property type="match status" value="1"/>
</dbReference>
<dbReference type="Pfam" id="PF01636">
    <property type="entry name" value="APH"/>
    <property type="match status" value="1"/>
</dbReference>
<dbReference type="InterPro" id="IPR011009">
    <property type="entry name" value="Kinase-like_dom_sf"/>
</dbReference>
<dbReference type="Proteomes" id="UP000297318">
    <property type="component" value="Unassembled WGS sequence"/>
</dbReference>
<evidence type="ECO:0000313" key="2">
    <source>
        <dbReference type="EMBL" id="TGO04795.1"/>
    </source>
</evidence>
<protein>
    <submittedName>
        <fullName evidence="2">Aminoglycoside phosphotransferase</fullName>
    </submittedName>
</protein>
<gene>
    <name evidence="2" type="ORF">SERN_2388</name>
</gene>
<comment type="caution">
    <text evidence="2">The sequence shown here is derived from an EMBL/GenBank/DDBJ whole genome shotgun (WGS) entry which is preliminary data.</text>
</comment>
<sequence length="301" mass="32334">MRPEADVAIDVDLVRALLREQHPDLADLPLTVAADGWDNVTLRLGDELAVRLPRRAVAVALLRNEQRWLPELAPVLPVAVPEPVRIGVPSAAFDRPWTVTRWIDGERSAARPRASRTAWARELARVLAALHAPAPADAPHNPVRAVPLRDRDASVRSRLTDEHDLAWARPLWRAGCDAPGWAGPPSWVHGDPHPGNVLVLVLSGPDALAALIDFGDVSGGDPACDLAAAWLHFDDVGRSAFRAAYDTLRPQPDPGRWERAAAWALAMASAVTVLAADDETNAAWAHGALAELRAGAAEPLG</sequence>
<evidence type="ECO:0000259" key="1">
    <source>
        <dbReference type="Pfam" id="PF01636"/>
    </source>
</evidence>
<reference evidence="2 3" key="1">
    <citation type="submission" date="2018-11" db="EMBL/GenBank/DDBJ databases">
        <title>Complete genome sequencing of the Actinobacteria Serinibacter sp. K3-2.</title>
        <authorList>
            <person name="Rakitin A.L."/>
            <person name="Beletsky A.V."/>
            <person name="Mardanov A.V."/>
            <person name="Ravin N.V."/>
            <person name="Gromova A.S."/>
            <person name="Filippova S.N."/>
            <person name="Gal'Chenko V.F."/>
        </authorList>
    </citation>
    <scope>NUCLEOTIDE SEQUENCE [LARGE SCALE GENOMIC DNA]</scope>
    <source>
        <strain evidence="2 3">K3-2</strain>
    </source>
</reference>
<organism evidence="2 3">
    <name type="scientific">Serinibacter arcticus</name>
    <dbReference type="NCBI Taxonomy" id="1655435"/>
    <lineage>
        <taxon>Bacteria</taxon>
        <taxon>Bacillati</taxon>
        <taxon>Actinomycetota</taxon>
        <taxon>Actinomycetes</taxon>
        <taxon>Micrococcales</taxon>
        <taxon>Beutenbergiaceae</taxon>
        <taxon>Serinibacter</taxon>
    </lineage>
</organism>
<dbReference type="AlphaFoldDB" id="A0A4Z1DYK9"/>
<dbReference type="InterPro" id="IPR051678">
    <property type="entry name" value="AGP_Transferase"/>
</dbReference>
<dbReference type="InterPro" id="IPR002575">
    <property type="entry name" value="Aminoglycoside_PTrfase"/>
</dbReference>
<dbReference type="EMBL" id="RHPJ01000003">
    <property type="protein sequence ID" value="TGO04795.1"/>
    <property type="molecule type" value="Genomic_DNA"/>
</dbReference>
<dbReference type="OrthoDB" id="9797603at2"/>
<proteinExistence type="predicted"/>
<dbReference type="Gene3D" id="3.90.1200.10">
    <property type="match status" value="1"/>
</dbReference>